<dbReference type="Proteomes" id="UP000694523">
    <property type="component" value="Unplaced"/>
</dbReference>
<dbReference type="SMART" id="SM00408">
    <property type="entry name" value="IGc2"/>
    <property type="match status" value="2"/>
</dbReference>
<reference evidence="2" key="1">
    <citation type="submission" date="2025-08" db="UniProtKB">
        <authorList>
            <consortium name="Ensembl"/>
        </authorList>
    </citation>
    <scope>IDENTIFICATION</scope>
</reference>
<dbReference type="InterPro" id="IPR007110">
    <property type="entry name" value="Ig-like_dom"/>
</dbReference>
<dbReference type="InterPro" id="IPR036179">
    <property type="entry name" value="Ig-like_dom_sf"/>
</dbReference>
<dbReference type="PROSITE" id="PS50835">
    <property type="entry name" value="IG_LIKE"/>
    <property type="match status" value="2"/>
</dbReference>
<dbReference type="Gene3D" id="2.60.40.10">
    <property type="entry name" value="Immunoglobulins"/>
    <property type="match status" value="3"/>
</dbReference>
<accession>A0A8C6SFB9</accession>
<dbReference type="PANTHER" id="PTHR46013">
    <property type="entry name" value="VASCULAR CELL ADHESION MOLECULE 1"/>
    <property type="match status" value="1"/>
</dbReference>
<reference evidence="2" key="2">
    <citation type="submission" date="2025-09" db="UniProtKB">
        <authorList>
            <consortium name="Ensembl"/>
        </authorList>
    </citation>
    <scope>IDENTIFICATION</scope>
</reference>
<sequence>MKKVYLKCTFSFAGILSGDWLVNIPSQICAMTGSSVVLPCSYDFPQSRDGQEIHVKSEMWCLGNGRCITPRYVYHSAGILQEPSYQSRVQYLGEIGSKNCSLEISGLQESDSGTYVFYLITNHTREKMPTQRGLQLLVSVLAGPSPVIEEGESVSLSCCSPGSNAEVLWFKSSSSEPKYNGAEWTITKTTHEDAGGYYCQVRAKDQVQKSKELVLDVQYPPRNTIISISPPEQTEVGRPATLTCKSAANPPVLTYTWYKGAACGPGADTSVYKYVQSSAEVIERDLSLSRINISVDQSEEHCCVSRNRHGSQKSSVQVSPLRKDWRSLKTERTVTHTKRALIQDCPIPRDRLFLLHNLKITGLI</sequence>
<feature type="domain" description="Ig-like" evidence="1">
    <location>
        <begin position="129"/>
        <end position="214"/>
    </location>
</feature>
<dbReference type="PANTHER" id="PTHR46013:SF4">
    <property type="entry name" value="B-CELL RECEPTOR CD22-RELATED"/>
    <property type="match status" value="1"/>
</dbReference>
<evidence type="ECO:0000313" key="3">
    <source>
        <dbReference type="Proteomes" id="UP000694523"/>
    </source>
</evidence>
<evidence type="ECO:0000259" key="1">
    <source>
        <dbReference type="PROSITE" id="PS50835"/>
    </source>
</evidence>
<dbReference type="SMART" id="SM00409">
    <property type="entry name" value="IG"/>
    <property type="match status" value="3"/>
</dbReference>
<feature type="domain" description="Ig-like" evidence="1">
    <location>
        <begin position="221"/>
        <end position="319"/>
    </location>
</feature>
<organism evidence="2 3">
    <name type="scientific">Neogobius melanostomus</name>
    <name type="common">round goby</name>
    <dbReference type="NCBI Taxonomy" id="47308"/>
    <lineage>
        <taxon>Eukaryota</taxon>
        <taxon>Metazoa</taxon>
        <taxon>Chordata</taxon>
        <taxon>Craniata</taxon>
        <taxon>Vertebrata</taxon>
        <taxon>Euteleostomi</taxon>
        <taxon>Actinopterygii</taxon>
        <taxon>Neopterygii</taxon>
        <taxon>Teleostei</taxon>
        <taxon>Neoteleostei</taxon>
        <taxon>Acanthomorphata</taxon>
        <taxon>Gobiaria</taxon>
        <taxon>Gobiiformes</taxon>
        <taxon>Gobioidei</taxon>
        <taxon>Gobiidae</taxon>
        <taxon>Benthophilinae</taxon>
        <taxon>Neogobiini</taxon>
        <taxon>Neogobius</taxon>
    </lineage>
</organism>
<dbReference type="InterPro" id="IPR013106">
    <property type="entry name" value="Ig_V-set"/>
</dbReference>
<name>A0A8C6SFB9_9GOBI</name>
<dbReference type="InterPro" id="IPR013783">
    <property type="entry name" value="Ig-like_fold"/>
</dbReference>
<evidence type="ECO:0000313" key="2">
    <source>
        <dbReference type="Ensembl" id="ENSNMLP00000004557.1"/>
    </source>
</evidence>
<dbReference type="Ensembl" id="ENSNMLT00000005218.1">
    <property type="protein sequence ID" value="ENSNMLP00000004557.1"/>
    <property type="gene ID" value="ENSNMLG00000003351.1"/>
</dbReference>
<protein>
    <recommendedName>
        <fullName evidence="1">Ig-like domain-containing protein</fullName>
    </recommendedName>
</protein>
<dbReference type="SUPFAM" id="SSF48726">
    <property type="entry name" value="Immunoglobulin"/>
    <property type="match status" value="3"/>
</dbReference>
<proteinExistence type="predicted"/>
<dbReference type="Pfam" id="PF13895">
    <property type="entry name" value="Ig_2"/>
    <property type="match status" value="1"/>
</dbReference>
<dbReference type="InterPro" id="IPR003599">
    <property type="entry name" value="Ig_sub"/>
</dbReference>
<dbReference type="Pfam" id="PF07686">
    <property type="entry name" value="V-set"/>
    <property type="match status" value="1"/>
</dbReference>
<dbReference type="AlphaFoldDB" id="A0A8C6SFB9"/>
<dbReference type="InterPro" id="IPR003598">
    <property type="entry name" value="Ig_sub2"/>
</dbReference>
<keyword evidence="3" id="KW-1185">Reference proteome</keyword>